<organism evidence="2">
    <name type="scientific">uncultured marine group II/III euryarchaeote KM3_190_A12</name>
    <dbReference type="NCBI Taxonomy" id="1457961"/>
    <lineage>
        <taxon>Archaea</taxon>
        <taxon>Methanobacteriati</taxon>
        <taxon>Methanobacteriota</taxon>
        <taxon>environmental samples</taxon>
    </lineage>
</organism>
<keyword evidence="1" id="KW-0472">Membrane</keyword>
<proteinExistence type="predicted"/>
<accession>A0A075GQZ3</accession>
<evidence type="ECO:0000256" key="1">
    <source>
        <dbReference type="SAM" id="Phobius"/>
    </source>
</evidence>
<feature type="transmembrane region" description="Helical" evidence="1">
    <location>
        <begin position="29"/>
        <end position="53"/>
    </location>
</feature>
<reference evidence="2" key="1">
    <citation type="journal article" date="2014" name="Genome Biol. Evol.">
        <title>Pangenome evidence for extensive interdomain horizontal transfer affecting lineage core and shell genes in uncultured planktonic thaumarchaeota and euryarchaeota.</title>
        <authorList>
            <person name="Deschamps P."/>
            <person name="Zivanovic Y."/>
            <person name="Moreira D."/>
            <person name="Rodriguez-Valera F."/>
            <person name="Lopez-Garcia P."/>
        </authorList>
    </citation>
    <scope>NUCLEOTIDE SEQUENCE</scope>
</reference>
<keyword evidence="1" id="KW-0812">Transmembrane</keyword>
<protein>
    <submittedName>
        <fullName evidence="2">Uncharacterized protein</fullName>
    </submittedName>
</protein>
<dbReference type="AlphaFoldDB" id="A0A075GQZ3"/>
<keyword evidence="1" id="KW-1133">Transmembrane helix</keyword>
<dbReference type="EMBL" id="KF900763">
    <property type="protein sequence ID" value="AIF06199.1"/>
    <property type="molecule type" value="Genomic_DNA"/>
</dbReference>
<evidence type="ECO:0000313" key="2">
    <source>
        <dbReference type="EMBL" id="AIF06199.1"/>
    </source>
</evidence>
<name>A0A075GQZ3_9EURY</name>
<sequence length="358" mass="39498">MSADESWDEDWDDDYEETIFGMPVRTFRISVAAVLAVLLLLVASLVSTNFGLYSGVGSVTIAANYDGFGPLDEELKFKVYLTSPTLGRLATDSGSYAVSYDREVRAHGSFSYSKAGIGTVTIPVTDFFVANGEYTITVSAGDASDSVSMDISRNADYAIGIINFFGGTFDDSRYTESFASDPQVTLSFTDSAGPGGELVFPVANGYFDIFYFENSDYNNKDSCDGDCDDNYENNKWNSCYWNGAVSGCSPSGGRSSSDWNDADNLVQRFFFNVSGDSYSWNLKDEGIQYGSGIDYTIPLDKETLRQHEQVDFTIVIHFTNTFAEANCGNIDNTDCDRELDRAEKDGRSDWEWFALEGQ</sequence>